<sequence>MLHATLAAGFQQHLIPQDRQRFQPHIVVQNKVDAETARRTLPEVQAVSLVEPHAVGFTLWRYLGGPWERLSDYPFDPTRLR</sequence>
<dbReference type="AlphaFoldDB" id="A0A4Q0SXM6"/>
<evidence type="ECO:0000313" key="1">
    <source>
        <dbReference type="EMBL" id="RXH55617.1"/>
    </source>
</evidence>
<evidence type="ECO:0000313" key="2">
    <source>
        <dbReference type="Proteomes" id="UP000289437"/>
    </source>
</evidence>
<organism evidence="1 2">
    <name type="scientific">Granulicella sibirica</name>
    <dbReference type="NCBI Taxonomy" id="2479048"/>
    <lineage>
        <taxon>Bacteria</taxon>
        <taxon>Pseudomonadati</taxon>
        <taxon>Acidobacteriota</taxon>
        <taxon>Terriglobia</taxon>
        <taxon>Terriglobales</taxon>
        <taxon>Acidobacteriaceae</taxon>
        <taxon>Granulicella</taxon>
    </lineage>
</organism>
<dbReference type="Proteomes" id="UP000289437">
    <property type="component" value="Unassembled WGS sequence"/>
</dbReference>
<protein>
    <recommendedName>
        <fullName evidence="3">2'-5' RNA ligase</fullName>
    </recommendedName>
</protein>
<comment type="caution">
    <text evidence="1">The sequence shown here is derived from an EMBL/GenBank/DDBJ whole genome shotgun (WGS) entry which is preliminary data.</text>
</comment>
<dbReference type="EMBL" id="RDSM01000002">
    <property type="protein sequence ID" value="RXH55617.1"/>
    <property type="molecule type" value="Genomic_DNA"/>
</dbReference>
<evidence type="ECO:0008006" key="3">
    <source>
        <dbReference type="Google" id="ProtNLM"/>
    </source>
</evidence>
<gene>
    <name evidence="1" type="ORF">GRAN_2474</name>
</gene>
<keyword evidence="2" id="KW-1185">Reference proteome</keyword>
<accession>A0A4Q0SXM6</accession>
<dbReference type="Pfam" id="PF13563">
    <property type="entry name" value="2_5_RNA_ligase2"/>
    <property type="match status" value="1"/>
</dbReference>
<proteinExistence type="predicted"/>
<reference evidence="2" key="2">
    <citation type="submission" date="2019-02" db="EMBL/GenBank/DDBJ databases">
        <title>Granulicella sibirica sp. nov., a psychrotolerant acidobacterium isolated from an organic soil layer in forested tundra, West Siberia.</title>
        <authorList>
            <person name="Oshkin I.Y."/>
            <person name="Kulichevskaya I.S."/>
            <person name="Rijpstra W.I.C."/>
            <person name="Sinninghe Damste J.S."/>
            <person name="Rakitin A.L."/>
            <person name="Ravin N.V."/>
            <person name="Dedysh S.N."/>
        </authorList>
    </citation>
    <scope>NUCLEOTIDE SEQUENCE [LARGE SCALE GENOMIC DNA]</scope>
    <source>
        <strain evidence="2">AF10</strain>
    </source>
</reference>
<name>A0A4Q0SXM6_9BACT</name>
<reference evidence="1 2" key="1">
    <citation type="submission" date="2018-11" db="EMBL/GenBank/DDBJ databases">
        <authorList>
            <person name="Mardanov A.V."/>
            <person name="Ravin N.V."/>
            <person name="Dedysh S.N."/>
        </authorList>
    </citation>
    <scope>NUCLEOTIDE SEQUENCE [LARGE SCALE GENOMIC DNA]</scope>
    <source>
        <strain evidence="1 2">AF10</strain>
    </source>
</reference>